<evidence type="ECO:0000256" key="1">
    <source>
        <dbReference type="SAM" id="MobiDB-lite"/>
    </source>
</evidence>
<dbReference type="OrthoDB" id="2376226at2"/>
<dbReference type="Proteomes" id="UP000204391">
    <property type="component" value="Chromosome"/>
</dbReference>
<organism evidence="2 3">
    <name type="scientific">Virgibacillus necropolis</name>
    <dbReference type="NCBI Taxonomy" id="163877"/>
    <lineage>
        <taxon>Bacteria</taxon>
        <taxon>Bacillati</taxon>
        <taxon>Bacillota</taxon>
        <taxon>Bacilli</taxon>
        <taxon>Bacillales</taxon>
        <taxon>Bacillaceae</taxon>
        <taxon>Virgibacillus</taxon>
    </lineage>
</organism>
<dbReference type="RefSeq" id="WP_089531723.1">
    <property type="nucleotide sequence ID" value="NZ_CP022437.1"/>
</dbReference>
<feature type="compositionally biased region" description="Basic and acidic residues" evidence="1">
    <location>
        <begin position="62"/>
        <end position="71"/>
    </location>
</feature>
<keyword evidence="3" id="KW-1185">Reference proteome</keyword>
<dbReference type="AlphaFoldDB" id="A0A221MB79"/>
<evidence type="ECO:0000313" key="3">
    <source>
        <dbReference type="Proteomes" id="UP000204391"/>
    </source>
</evidence>
<name>A0A221MB79_9BACI</name>
<gene>
    <name evidence="2" type="ORF">CFK40_07520</name>
</gene>
<feature type="region of interest" description="Disordered" evidence="1">
    <location>
        <begin position="1"/>
        <end position="93"/>
    </location>
</feature>
<dbReference type="EMBL" id="CP022437">
    <property type="protein sequence ID" value="ASN04872.1"/>
    <property type="molecule type" value="Genomic_DNA"/>
</dbReference>
<feature type="compositionally biased region" description="Acidic residues" evidence="1">
    <location>
        <begin position="83"/>
        <end position="93"/>
    </location>
</feature>
<feature type="compositionally biased region" description="Basic and acidic residues" evidence="1">
    <location>
        <begin position="8"/>
        <end position="19"/>
    </location>
</feature>
<protein>
    <recommendedName>
        <fullName evidence="4">Cytosolic protein</fullName>
    </recommendedName>
</protein>
<dbReference type="KEGG" id="vne:CFK40_07520"/>
<proteinExistence type="predicted"/>
<evidence type="ECO:0000313" key="2">
    <source>
        <dbReference type="EMBL" id="ASN04872.1"/>
    </source>
</evidence>
<accession>A0A221MB79</accession>
<reference evidence="2 3" key="1">
    <citation type="journal article" date="2003" name="Int. J. Syst. Evol. Microbiol.">
        <title>Virgibacillus carmonensis sp. nov., Virgibacillus necropolis sp. nov. and Virgibacillus picturae sp. nov., three novel species isolated from deteriorated mural paintings, transfer of the species of the genus salibacillus to Virgibacillus, as Virgibacillus marismortui comb. nov. and Virgibacillus salexigens comb. nov., and emended description of the genus Virgibacillus.</title>
        <authorList>
            <person name="Heyrman J."/>
            <person name="Logan N.A."/>
            <person name="Busse H.J."/>
            <person name="Balcaen A."/>
            <person name="Lebbe L."/>
            <person name="Rodriguez-Diaz M."/>
            <person name="Swings J."/>
            <person name="De Vos P."/>
        </authorList>
    </citation>
    <scope>NUCLEOTIDE SEQUENCE [LARGE SCALE GENOMIC DNA]</scope>
    <source>
        <strain evidence="2 3">LMG 19488</strain>
    </source>
</reference>
<sequence>MPKKKKRNYSDVDNAKKQQNELIPEEFPEGPFGSSINDDEPVESKSTPWEEGQRRQSAFVFPDKEQHEDLPRQAAGSHPIHDEEGEVLPEEEQ</sequence>
<evidence type="ECO:0008006" key="4">
    <source>
        <dbReference type="Google" id="ProtNLM"/>
    </source>
</evidence>